<proteinExistence type="inferred from homology"/>
<keyword evidence="11" id="KW-1185">Reference proteome</keyword>
<dbReference type="GO" id="GO:0004177">
    <property type="term" value="F:aminopeptidase activity"/>
    <property type="evidence" value="ECO:0007669"/>
    <property type="project" value="UniProtKB-KW"/>
</dbReference>
<dbReference type="PROSITE" id="PS00631">
    <property type="entry name" value="CYTOSOL_AP"/>
    <property type="match status" value="1"/>
</dbReference>
<evidence type="ECO:0000313" key="10">
    <source>
        <dbReference type="EMBL" id="MDP9828207.1"/>
    </source>
</evidence>
<comment type="function">
    <text evidence="7 8">Presumably involved in the processing and regular turnover of intracellular proteins. Catalyzes the removal of unsubstituted N-terminal amino acids from various peptides.</text>
</comment>
<evidence type="ECO:0000256" key="3">
    <source>
        <dbReference type="ARBA" id="ARBA00009528"/>
    </source>
</evidence>
<dbReference type="InterPro" id="IPR000819">
    <property type="entry name" value="Peptidase_M17_C"/>
</dbReference>
<feature type="binding site" evidence="8">
    <location>
        <position position="341"/>
    </location>
    <ligand>
        <name>Mn(2+)</name>
        <dbReference type="ChEBI" id="CHEBI:29035"/>
        <label>1</label>
    </ligand>
</feature>
<sequence length="501" mass="51245">MPTLSVTAKDAITQSADALVIGVGTKNSGAVLAGAQAFPAPVRTALNQAVKAVGATGAKETLNRIPAVAGVSAKSVVLVGLGALDEIDHEVLRRAAGAATRQLAGLAKVVFGLPAADGEAVTAIAEGALFGAYTYNRYRSNGQGKTPVGTIVVSADAAANSAARAGIRRAKVLADAVHGTRDLINAAPVDLFPAQFADDAQRVVANLPVTVTVLDEKKLLKGGYGGLIAVGQGSSRPPRLVKLEYKPAGAKSHVALVGKGITFDSGGISIKPAASMDDMKSDMSGAAAVLHTVAAVAELGLPVHVTGWLALAENMPSGTAQRPSDVITIRGGRTVEVLNTDAEGRLVLADAIVAAGETKPDVIVDIATLTGAQLVALGSRTSAIMSNDDDLRNLVHQVSGEAGEAFWPMPLPQELRSSMDSRVADIANIGERMGGMLVAGLFLKEFVPTKDDVQTPWAHLDIAGPSYNTGSAYGYTPAGGTGHGVRTMLSLVESLAVEPLR</sequence>
<keyword evidence="5 8" id="KW-0645">Protease</keyword>
<keyword evidence="8" id="KW-0479">Metal-binding</keyword>
<evidence type="ECO:0000256" key="7">
    <source>
        <dbReference type="ARBA" id="ARBA00049972"/>
    </source>
</evidence>
<dbReference type="InterPro" id="IPR043472">
    <property type="entry name" value="Macro_dom-like"/>
</dbReference>
<feature type="active site" evidence="8">
    <location>
        <position position="271"/>
    </location>
</feature>
<dbReference type="RefSeq" id="WP_307245166.1">
    <property type="nucleotide sequence ID" value="NZ_JAUSQZ010000001.1"/>
</dbReference>
<comment type="subcellular location">
    <subcellularLocation>
        <location evidence="8">Cytoplasm</location>
    </subcellularLocation>
</comment>
<dbReference type="PANTHER" id="PTHR11963:SF23">
    <property type="entry name" value="CYTOSOL AMINOPEPTIDASE"/>
    <property type="match status" value="1"/>
</dbReference>
<dbReference type="InterPro" id="IPR008283">
    <property type="entry name" value="Peptidase_M17_N"/>
</dbReference>
<evidence type="ECO:0000256" key="4">
    <source>
        <dbReference type="ARBA" id="ARBA00022438"/>
    </source>
</evidence>
<feature type="binding site" evidence="8">
    <location>
        <position position="343"/>
    </location>
    <ligand>
        <name>Mn(2+)</name>
        <dbReference type="ChEBI" id="CHEBI:29035"/>
        <label>2</label>
    </ligand>
</feature>
<feature type="binding site" evidence="8">
    <location>
        <position position="343"/>
    </location>
    <ligand>
        <name>Mn(2+)</name>
        <dbReference type="ChEBI" id="CHEBI:29035"/>
        <label>1</label>
    </ligand>
</feature>
<dbReference type="CDD" id="cd00433">
    <property type="entry name" value="Peptidase_M17"/>
    <property type="match status" value="1"/>
</dbReference>
<dbReference type="PRINTS" id="PR00481">
    <property type="entry name" value="LAMNOPPTDASE"/>
</dbReference>
<evidence type="ECO:0000313" key="11">
    <source>
        <dbReference type="Proteomes" id="UP001235712"/>
    </source>
</evidence>
<feature type="domain" description="Cytosol aminopeptidase" evidence="9">
    <location>
        <begin position="339"/>
        <end position="346"/>
    </location>
</feature>
<gene>
    <name evidence="8" type="primary">pepA</name>
    <name evidence="10" type="ORF">J2S57_003956</name>
</gene>
<name>A0ABT9P6B2_9ACTN</name>
<keyword evidence="6 8" id="KW-0378">Hydrolase</keyword>
<dbReference type="SUPFAM" id="SSF53187">
    <property type="entry name" value="Zn-dependent exopeptidases"/>
    <property type="match status" value="1"/>
</dbReference>
<feature type="binding site" evidence="8">
    <location>
        <position position="259"/>
    </location>
    <ligand>
        <name>Mn(2+)</name>
        <dbReference type="ChEBI" id="CHEBI:29035"/>
        <label>2</label>
    </ligand>
</feature>
<dbReference type="Gene3D" id="3.40.630.10">
    <property type="entry name" value="Zn peptidases"/>
    <property type="match status" value="1"/>
</dbReference>
<comment type="catalytic activity">
    <reaction evidence="1 8">
        <text>Release of an N-terminal amino acid, Xaa-|-Yaa-, in which Xaa is preferably Leu, but may be other amino acids including Pro although not Arg or Lys, and Yaa may be Pro. Amino acid amides and methyl esters are also readily hydrolyzed, but rates on arylamides are exceedingly low.</text>
        <dbReference type="EC" id="3.4.11.1"/>
    </reaction>
</comment>
<dbReference type="Proteomes" id="UP001235712">
    <property type="component" value="Unassembled WGS sequence"/>
</dbReference>
<evidence type="ECO:0000259" key="9">
    <source>
        <dbReference type="PROSITE" id="PS00631"/>
    </source>
</evidence>
<feature type="binding site" evidence="8">
    <location>
        <position position="264"/>
    </location>
    <ligand>
        <name>Mn(2+)</name>
        <dbReference type="ChEBI" id="CHEBI:29035"/>
        <label>2</label>
    </ligand>
</feature>
<comment type="similarity">
    <text evidence="3 8">Belongs to the peptidase M17 family.</text>
</comment>
<feature type="active site" evidence="8">
    <location>
        <position position="345"/>
    </location>
</feature>
<keyword evidence="8" id="KW-0963">Cytoplasm</keyword>
<dbReference type="InterPro" id="IPR023042">
    <property type="entry name" value="Peptidase_M17_leu_NH2_pept"/>
</dbReference>
<dbReference type="PANTHER" id="PTHR11963">
    <property type="entry name" value="LEUCINE AMINOPEPTIDASE-RELATED"/>
    <property type="match status" value="1"/>
</dbReference>
<dbReference type="Gene3D" id="3.40.220.10">
    <property type="entry name" value="Leucine Aminopeptidase, subunit E, domain 1"/>
    <property type="match status" value="1"/>
</dbReference>
<dbReference type="SUPFAM" id="SSF52949">
    <property type="entry name" value="Macro domain-like"/>
    <property type="match status" value="1"/>
</dbReference>
<comment type="catalytic activity">
    <reaction evidence="2 8">
        <text>Release of an N-terminal amino acid, preferentially leucine, but not glutamic or aspartic acids.</text>
        <dbReference type="EC" id="3.4.11.10"/>
    </reaction>
</comment>
<keyword evidence="8" id="KW-0464">Manganese</keyword>
<feature type="binding site" evidence="8">
    <location>
        <position position="282"/>
    </location>
    <ligand>
        <name>Mn(2+)</name>
        <dbReference type="ChEBI" id="CHEBI:29035"/>
        <label>2</label>
    </ligand>
</feature>
<dbReference type="Pfam" id="PF00883">
    <property type="entry name" value="Peptidase_M17"/>
    <property type="match status" value="1"/>
</dbReference>
<reference evidence="10 11" key="1">
    <citation type="submission" date="2023-07" db="EMBL/GenBank/DDBJ databases">
        <title>Sequencing the genomes of 1000 actinobacteria strains.</title>
        <authorList>
            <person name="Klenk H.-P."/>
        </authorList>
    </citation>
    <scope>NUCLEOTIDE SEQUENCE [LARGE SCALE GENOMIC DNA]</scope>
    <source>
        <strain evidence="10 11">DSM 44388</strain>
    </source>
</reference>
<dbReference type="EMBL" id="JAUSQZ010000001">
    <property type="protein sequence ID" value="MDP9828207.1"/>
    <property type="molecule type" value="Genomic_DNA"/>
</dbReference>
<evidence type="ECO:0000256" key="2">
    <source>
        <dbReference type="ARBA" id="ARBA00000967"/>
    </source>
</evidence>
<dbReference type="HAMAP" id="MF_00181">
    <property type="entry name" value="Cytosol_peptidase_M17"/>
    <property type="match status" value="1"/>
</dbReference>
<evidence type="ECO:0000256" key="8">
    <source>
        <dbReference type="HAMAP-Rule" id="MF_00181"/>
    </source>
</evidence>
<dbReference type="EC" id="3.4.11.10" evidence="8"/>
<protein>
    <recommendedName>
        <fullName evidence="8">Probable cytosol aminopeptidase</fullName>
        <ecNumber evidence="8">3.4.11.1</ecNumber>
    </recommendedName>
    <alternativeName>
        <fullName evidence="8">Leucine aminopeptidase</fullName>
        <shortName evidence="8">LAP</shortName>
        <ecNumber evidence="8">3.4.11.10</ecNumber>
    </alternativeName>
    <alternativeName>
        <fullName evidence="8">Leucyl aminopeptidase</fullName>
    </alternativeName>
</protein>
<dbReference type="Pfam" id="PF02789">
    <property type="entry name" value="Peptidase_M17_N"/>
    <property type="match status" value="1"/>
</dbReference>
<accession>A0ABT9P6B2</accession>
<evidence type="ECO:0000256" key="6">
    <source>
        <dbReference type="ARBA" id="ARBA00022801"/>
    </source>
</evidence>
<dbReference type="NCBIfam" id="NF002073">
    <property type="entry name" value="PRK00913.1-2"/>
    <property type="match status" value="1"/>
</dbReference>
<organism evidence="10 11">
    <name type="scientific">Kineosporia succinea</name>
    <dbReference type="NCBI Taxonomy" id="84632"/>
    <lineage>
        <taxon>Bacteria</taxon>
        <taxon>Bacillati</taxon>
        <taxon>Actinomycetota</taxon>
        <taxon>Actinomycetes</taxon>
        <taxon>Kineosporiales</taxon>
        <taxon>Kineosporiaceae</taxon>
        <taxon>Kineosporia</taxon>
    </lineage>
</organism>
<evidence type="ECO:0000256" key="1">
    <source>
        <dbReference type="ARBA" id="ARBA00000135"/>
    </source>
</evidence>
<comment type="caution">
    <text evidence="10">The sequence shown here is derived from an EMBL/GenBank/DDBJ whole genome shotgun (WGS) entry which is preliminary data.</text>
</comment>
<comment type="cofactor">
    <cofactor evidence="8">
        <name>Mn(2+)</name>
        <dbReference type="ChEBI" id="CHEBI:29035"/>
    </cofactor>
    <text evidence="8">Binds 2 manganese ions per subunit.</text>
</comment>
<dbReference type="EC" id="3.4.11.1" evidence="8"/>
<dbReference type="InterPro" id="IPR011356">
    <property type="entry name" value="Leucine_aapep/pepB"/>
</dbReference>
<keyword evidence="4 8" id="KW-0031">Aminopeptidase</keyword>
<evidence type="ECO:0000256" key="5">
    <source>
        <dbReference type="ARBA" id="ARBA00022670"/>
    </source>
</evidence>
<feature type="binding site" evidence="8">
    <location>
        <position position="264"/>
    </location>
    <ligand>
        <name>Mn(2+)</name>
        <dbReference type="ChEBI" id="CHEBI:29035"/>
        <label>1</label>
    </ligand>
</feature>